<dbReference type="SUPFAM" id="SSF50249">
    <property type="entry name" value="Nucleic acid-binding proteins"/>
    <property type="match status" value="1"/>
</dbReference>
<evidence type="ECO:0000256" key="4">
    <source>
        <dbReference type="SAM" id="MobiDB-lite"/>
    </source>
</evidence>
<dbReference type="InterPro" id="IPR012340">
    <property type="entry name" value="NA-bd_OB-fold"/>
</dbReference>
<keyword evidence="6" id="KW-1185">Reference proteome</keyword>
<feature type="region of interest" description="Disordered" evidence="4">
    <location>
        <begin position="119"/>
        <end position="150"/>
    </location>
</feature>
<dbReference type="Proteomes" id="UP001501690">
    <property type="component" value="Unassembled WGS sequence"/>
</dbReference>
<evidence type="ECO:0000256" key="1">
    <source>
        <dbReference type="ARBA" id="ARBA00023125"/>
    </source>
</evidence>
<protein>
    <recommendedName>
        <fullName evidence="2 3">Single-stranded DNA-binding protein</fullName>
        <shortName evidence="2">SSB</shortName>
    </recommendedName>
</protein>
<reference evidence="5 6" key="1">
    <citation type="journal article" date="2019" name="Int. J. Syst. Evol. Microbiol.">
        <title>The Global Catalogue of Microorganisms (GCM) 10K type strain sequencing project: providing services to taxonomists for standard genome sequencing and annotation.</title>
        <authorList>
            <consortium name="The Broad Institute Genomics Platform"/>
            <consortium name="The Broad Institute Genome Sequencing Center for Infectious Disease"/>
            <person name="Wu L."/>
            <person name="Ma J."/>
        </authorList>
    </citation>
    <scope>NUCLEOTIDE SEQUENCE [LARGE SCALE GENOMIC DNA]</scope>
    <source>
        <strain evidence="5 6">JCM 15577</strain>
    </source>
</reference>
<comment type="caution">
    <text evidence="5">The sequence shown here is derived from an EMBL/GenBank/DDBJ whole genome shotgun (WGS) entry which is preliminary data.</text>
</comment>
<comment type="subunit">
    <text evidence="2">Homotetramer.</text>
</comment>
<dbReference type="RefSeq" id="WP_344069113.1">
    <property type="nucleotide sequence ID" value="NZ_BAAAPL010000001.1"/>
</dbReference>
<evidence type="ECO:0000256" key="3">
    <source>
        <dbReference type="PIRNR" id="PIRNR002070"/>
    </source>
</evidence>
<dbReference type="PIRSF" id="PIRSF002070">
    <property type="entry name" value="SSB"/>
    <property type="match status" value="1"/>
</dbReference>
<dbReference type="HAMAP" id="MF_00984">
    <property type="entry name" value="SSB"/>
    <property type="match status" value="1"/>
</dbReference>
<proteinExistence type="inferred from homology"/>
<dbReference type="PROSITE" id="PS50935">
    <property type="entry name" value="SSB"/>
    <property type="match status" value="1"/>
</dbReference>
<name>A0ABN2HQP0_9MICO</name>
<dbReference type="Pfam" id="PF00436">
    <property type="entry name" value="SSB"/>
    <property type="match status" value="1"/>
</dbReference>
<dbReference type="InterPro" id="IPR011344">
    <property type="entry name" value="ssDNA-bd"/>
</dbReference>
<sequence length="150" mass="15981">MTDTITVTGNVAATPELRVTPSGVAIVNFRVGSGQRRLDRASGEWVDDGTNWFAVSAFRTLAEHVASSVRKGDPVVVTGRLRIRDWEAGGKRGTDVEITADAVGHNLRWGTSEYSRQVGARPGVAPADDQNESWSAPAVTASAEAETTPF</sequence>
<evidence type="ECO:0000313" key="5">
    <source>
        <dbReference type="EMBL" id="GAA1691884.1"/>
    </source>
</evidence>
<organism evidence="5 6">
    <name type="scientific">Microbacterium sediminicola</name>
    <dbReference type="NCBI Taxonomy" id="415210"/>
    <lineage>
        <taxon>Bacteria</taxon>
        <taxon>Bacillati</taxon>
        <taxon>Actinomycetota</taxon>
        <taxon>Actinomycetes</taxon>
        <taxon>Micrococcales</taxon>
        <taxon>Microbacteriaceae</taxon>
        <taxon>Microbacterium</taxon>
    </lineage>
</organism>
<dbReference type="PANTHER" id="PTHR10302:SF27">
    <property type="entry name" value="SINGLE-STRANDED DNA-BINDING PROTEIN"/>
    <property type="match status" value="1"/>
</dbReference>
<dbReference type="InterPro" id="IPR000424">
    <property type="entry name" value="Primosome_PriB/ssb"/>
</dbReference>
<dbReference type="NCBIfam" id="TIGR00621">
    <property type="entry name" value="ssb"/>
    <property type="match status" value="1"/>
</dbReference>
<dbReference type="Gene3D" id="2.40.50.140">
    <property type="entry name" value="Nucleic acid-binding proteins"/>
    <property type="match status" value="1"/>
</dbReference>
<evidence type="ECO:0000256" key="2">
    <source>
        <dbReference type="HAMAP-Rule" id="MF_00984"/>
    </source>
</evidence>
<keyword evidence="1 2" id="KW-0238">DNA-binding</keyword>
<accession>A0ABN2HQP0</accession>
<dbReference type="EMBL" id="BAAAPL010000001">
    <property type="protein sequence ID" value="GAA1691884.1"/>
    <property type="molecule type" value="Genomic_DNA"/>
</dbReference>
<dbReference type="PANTHER" id="PTHR10302">
    <property type="entry name" value="SINGLE-STRANDED DNA-BINDING PROTEIN"/>
    <property type="match status" value="1"/>
</dbReference>
<gene>
    <name evidence="5" type="ORF">GCM10009808_06170</name>
</gene>
<dbReference type="GO" id="GO:0003677">
    <property type="term" value="F:DNA binding"/>
    <property type="evidence" value="ECO:0007669"/>
    <property type="project" value="UniProtKB-KW"/>
</dbReference>
<dbReference type="CDD" id="cd04496">
    <property type="entry name" value="SSB_OBF"/>
    <property type="match status" value="1"/>
</dbReference>
<comment type="caution">
    <text evidence="2">Lacks conserved residue(s) required for the propagation of feature annotation.</text>
</comment>
<evidence type="ECO:0000313" key="6">
    <source>
        <dbReference type="Proteomes" id="UP001501690"/>
    </source>
</evidence>